<feature type="compositionally biased region" description="Low complexity" evidence="1">
    <location>
        <begin position="212"/>
        <end position="239"/>
    </location>
</feature>
<dbReference type="Proteomes" id="UP001596461">
    <property type="component" value="Unassembled WGS sequence"/>
</dbReference>
<feature type="compositionally biased region" description="Basic and acidic residues" evidence="1">
    <location>
        <begin position="201"/>
        <end position="211"/>
    </location>
</feature>
<reference evidence="2 3" key="1">
    <citation type="journal article" date="2019" name="Int. J. Syst. Evol. Microbiol.">
        <title>The Global Catalogue of Microorganisms (GCM) 10K type strain sequencing project: providing services to taxonomists for standard genome sequencing and annotation.</title>
        <authorList>
            <consortium name="The Broad Institute Genomics Platform"/>
            <consortium name="The Broad Institute Genome Sequencing Center for Infectious Disease"/>
            <person name="Wu L."/>
            <person name="Ma J."/>
        </authorList>
    </citation>
    <scope>NUCLEOTIDE SEQUENCE [LARGE SCALE GENOMIC DNA]</scope>
    <source>
        <strain evidence="2 3">DT31</strain>
    </source>
</reference>
<feature type="region of interest" description="Disordered" evidence="1">
    <location>
        <begin position="23"/>
        <end position="88"/>
    </location>
</feature>
<gene>
    <name evidence="2" type="ORF">ACFQL9_12840</name>
</gene>
<evidence type="ECO:0000256" key="1">
    <source>
        <dbReference type="SAM" id="MobiDB-lite"/>
    </source>
</evidence>
<feature type="region of interest" description="Disordered" evidence="1">
    <location>
        <begin position="189"/>
        <end position="239"/>
    </location>
</feature>
<sequence length="239" mass="25312">MTPSTPTRRRTLIAAAGTLAALAGCSGTDRGGGRGTPTAVGRRRPFDPDAVPAHRRLRAPTDDPLVWEPTPTTDADADDDDPRRRRPTFVASRETAERIELADVDGAADARSFLAETAFDAETVYVERYPVRACYALQLCAVSWSATRVDTQFGRVLRDADVACATDARESTAWLIRIPEALDVDRITSYSSGSGSGSCAEGDRPDRDRPLTADAVPAPNATATATDTATDAATGGDDA</sequence>
<dbReference type="GeneID" id="81124336"/>
<keyword evidence="3" id="KW-1185">Reference proteome</keyword>
<name>A0ABD5WB89_9EURY</name>
<evidence type="ECO:0000313" key="2">
    <source>
        <dbReference type="EMBL" id="MFC7070532.1"/>
    </source>
</evidence>
<evidence type="ECO:0000313" key="3">
    <source>
        <dbReference type="Proteomes" id="UP001596461"/>
    </source>
</evidence>
<dbReference type="AlphaFoldDB" id="A0ABD5WB89"/>
<dbReference type="RefSeq" id="WP_284032482.1">
    <property type="nucleotide sequence ID" value="NZ_CP126154.1"/>
</dbReference>
<dbReference type="EMBL" id="JBHTAH010000011">
    <property type="protein sequence ID" value="MFC7070532.1"/>
    <property type="molecule type" value="Genomic_DNA"/>
</dbReference>
<accession>A0ABD5WB89</accession>
<proteinExistence type="predicted"/>
<protein>
    <submittedName>
        <fullName evidence="2">Uncharacterized protein</fullName>
    </submittedName>
</protein>
<organism evidence="2 3">
    <name type="scientific">Halobaculum lipolyticum</name>
    <dbReference type="NCBI Taxonomy" id="3032001"/>
    <lineage>
        <taxon>Archaea</taxon>
        <taxon>Methanobacteriati</taxon>
        <taxon>Methanobacteriota</taxon>
        <taxon>Stenosarchaea group</taxon>
        <taxon>Halobacteria</taxon>
        <taxon>Halobacteriales</taxon>
        <taxon>Haloferacaceae</taxon>
        <taxon>Halobaculum</taxon>
    </lineage>
</organism>
<comment type="caution">
    <text evidence="2">The sequence shown here is derived from an EMBL/GenBank/DDBJ whole genome shotgun (WGS) entry which is preliminary data.</text>
</comment>